<name>A0ABT9E309_9PROT</name>
<dbReference type="RefSeq" id="WP_370655683.1">
    <property type="nucleotide sequence ID" value="NZ_JAUTWS010000018.1"/>
</dbReference>
<dbReference type="NCBIfam" id="TIGR03007">
    <property type="entry name" value="pepcterm_ChnLen"/>
    <property type="match status" value="1"/>
</dbReference>
<feature type="compositionally biased region" description="Low complexity" evidence="2">
    <location>
        <begin position="299"/>
        <end position="308"/>
    </location>
</feature>
<feature type="region of interest" description="Disordered" evidence="2">
    <location>
        <begin position="299"/>
        <end position="321"/>
    </location>
</feature>
<dbReference type="Proteomes" id="UP001243009">
    <property type="component" value="Unassembled WGS sequence"/>
</dbReference>
<dbReference type="PANTHER" id="PTHR32309:SF13">
    <property type="entry name" value="FERRIC ENTEROBACTIN TRANSPORT PROTEIN FEPE"/>
    <property type="match status" value="1"/>
</dbReference>
<proteinExistence type="predicted"/>
<evidence type="ECO:0000313" key="3">
    <source>
        <dbReference type="EMBL" id="MDO9710538.1"/>
    </source>
</evidence>
<gene>
    <name evidence="3" type="ORF">Q7A36_19455</name>
</gene>
<dbReference type="EMBL" id="JAUTWS010000018">
    <property type="protein sequence ID" value="MDO9710538.1"/>
    <property type="molecule type" value="Genomic_DNA"/>
</dbReference>
<comment type="caution">
    <text evidence="3">The sequence shown here is derived from an EMBL/GenBank/DDBJ whole genome shotgun (WGS) entry which is preliminary data.</text>
</comment>
<dbReference type="InterPro" id="IPR014345">
    <property type="entry name" value="XrtA_polysacc_chain"/>
</dbReference>
<keyword evidence="4" id="KW-1185">Reference proteome</keyword>
<dbReference type="InterPro" id="IPR050445">
    <property type="entry name" value="Bact_polysacc_biosynth/exp"/>
</dbReference>
<feature type="coiled-coil region" evidence="1">
    <location>
        <begin position="159"/>
        <end position="236"/>
    </location>
</feature>
<evidence type="ECO:0000256" key="2">
    <source>
        <dbReference type="SAM" id="MobiDB-lite"/>
    </source>
</evidence>
<evidence type="ECO:0000256" key="1">
    <source>
        <dbReference type="SAM" id="Coils"/>
    </source>
</evidence>
<evidence type="ECO:0000313" key="4">
    <source>
        <dbReference type="Proteomes" id="UP001243009"/>
    </source>
</evidence>
<organism evidence="3 4">
    <name type="scientific">Paracraurococcus lichenis</name>
    <dbReference type="NCBI Taxonomy" id="3064888"/>
    <lineage>
        <taxon>Bacteria</taxon>
        <taxon>Pseudomonadati</taxon>
        <taxon>Pseudomonadota</taxon>
        <taxon>Alphaproteobacteria</taxon>
        <taxon>Acetobacterales</taxon>
        <taxon>Roseomonadaceae</taxon>
        <taxon>Paracraurococcus</taxon>
    </lineage>
</organism>
<dbReference type="PANTHER" id="PTHR32309">
    <property type="entry name" value="TYROSINE-PROTEIN KINASE"/>
    <property type="match status" value="1"/>
</dbReference>
<accession>A0ABT9E309</accession>
<feature type="non-terminal residue" evidence="3">
    <location>
        <position position="334"/>
    </location>
</feature>
<evidence type="ECO:0008006" key="5">
    <source>
        <dbReference type="Google" id="ProtNLM"/>
    </source>
</evidence>
<sequence>MLILGEIRRYAAAGWQHRWKALILAWVVCLAGWAVVQALPNQYRAGTRIYADADAILGQLLRDIAVDPAPANQVDLLTRTLLSRPNLERIAARTGLDLRASGARARERLLEKLGRDIQIGTQSKNLFTFSYIDHDARMARDVVQALLTLFMEQATANDRQQMENARNFVNQQIAAYEAQLREAEQRRAEFRSRYLDLLPSDAAGGLTKLEQSRAKLQQLRGDLTDVVNRQETLRKQLEQTPAMVADQVIGGGGGGGGDPRILEVERQLSELRLTYTDQYPAVVAARRQLAELRASPLPAATAGKPATGGRVGGLQRPNPLHEQLRMRLLDTEAN</sequence>
<keyword evidence="1" id="KW-0175">Coiled coil</keyword>
<reference evidence="3 4" key="1">
    <citation type="submission" date="2023-08" db="EMBL/GenBank/DDBJ databases">
        <title>The draft genome sequence of Paracraurococcus sp. LOR1-02.</title>
        <authorList>
            <person name="Kingkaew E."/>
            <person name="Tanasupawat S."/>
        </authorList>
    </citation>
    <scope>NUCLEOTIDE SEQUENCE [LARGE SCALE GENOMIC DNA]</scope>
    <source>
        <strain evidence="3 4">LOR1-02</strain>
    </source>
</reference>
<protein>
    <recommendedName>
        <fullName evidence="5">Chain-length determining protein</fullName>
    </recommendedName>
</protein>